<evidence type="ECO:0000259" key="18">
    <source>
        <dbReference type="PROSITE" id="PS50948"/>
    </source>
</evidence>
<name>A0ABQ9LG30_HEVBR</name>
<dbReference type="CDD" id="cd14066">
    <property type="entry name" value="STKc_IRAK"/>
    <property type="match status" value="1"/>
</dbReference>
<dbReference type="Pfam" id="PF08276">
    <property type="entry name" value="PAN_2"/>
    <property type="match status" value="1"/>
</dbReference>
<evidence type="ECO:0000256" key="15">
    <source>
        <dbReference type="SAM" id="Phobius"/>
    </source>
</evidence>
<feature type="binding site" evidence="14">
    <location>
        <position position="558"/>
    </location>
    <ligand>
        <name>ATP</name>
        <dbReference type="ChEBI" id="CHEBI:30616"/>
    </ligand>
</feature>
<dbReference type="Gene3D" id="1.10.510.10">
    <property type="entry name" value="Transferase(Phosphotransferase) domain 1"/>
    <property type="match status" value="1"/>
</dbReference>
<comment type="caution">
    <text evidence="19">The sequence shown here is derived from an EMBL/GenBank/DDBJ whole genome shotgun (WGS) entry which is preliminary data.</text>
</comment>
<dbReference type="PROSITE" id="PS50927">
    <property type="entry name" value="BULB_LECTIN"/>
    <property type="match status" value="1"/>
</dbReference>
<organism evidence="19 20">
    <name type="scientific">Hevea brasiliensis</name>
    <name type="common">Para rubber tree</name>
    <name type="synonym">Siphonia brasiliensis</name>
    <dbReference type="NCBI Taxonomy" id="3981"/>
    <lineage>
        <taxon>Eukaryota</taxon>
        <taxon>Viridiplantae</taxon>
        <taxon>Streptophyta</taxon>
        <taxon>Embryophyta</taxon>
        <taxon>Tracheophyta</taxon>
        <taxon>Spermatophyta</taxon>
        <taxon>Magnoliopsida</taxon>
        <taxon>eudicotyledons</taxon>
        <taxon>Gunneridae</taxon>
        <taxon>Pentapetalae</taxon>
        <taxon>rosids</taxon>
        <taxon>fabids</taxon>
        <taxon>Malpighiales</taxon>
        <taxon>Euphorbiaceae</taxon>
        <taxon>Crotonoideae</taxon>
        <taxon>Micrandreae</taxon>
        <taxon>Hevea</taxon>
    </lineage>
</organism>
<dbReference type="InterPro" id="IPR036426">
    <property type="entry name" value="Bulb-type_lectin_dom_sf"/>
</dbReference>
<dbReference type="PROSITE" id="PS50948">
    <property type="entry name" value="PAN"/>
    <property type="match status" value="1"/>
</dbReference>
<keyword evidence="3 13" id="KW-0808">Transferase</keyword>
<evidence type="ECO:0000256" key="8">
    <source>
        <dbReference type="ARBA" id="ARBA00022840"/>
    </source>
</evidence>
<evidence type="ECO:0000259" key="16">
    <source>
        <dbReference type="PROSITE" id="PS50011"/>
    </source>
</evidence>
<keyword evidence="12" id="KW-0325">Glycoprotein</keyword>
<evidence type="ECO:0000256" key="5">
    <source>
        <dbReference type="ARBA" id="ARBA00022729"/>
    </source>
</evidence>
<feature type="transmembrane region" description="Helical" evidence="15">
    <location>
        <begin position="473"/>
        <end position="496"/>
    </location>
</feature>
<dbReference type="PROSITE" id="PS00107">
    <property type="entry name" value="PROTEIN_KINASE_ATP"/>
    <property type="match status" value="1"/>
</dbReference>
<comment type="catalytic activity">
    <reaction evidence="13">
        <text>L-threonyl-[protein] + ATP = O-phospho-L-threonyl-[protein] + ADP + H(+)</text>
        <dbReference type="Rhea" id="RHEA:46608"/>
        <dbReference type="Rhea" id="RHEA-COMP:11060"/>
        <dbReference type="Rhea" id="RHEA-COMP:11605"/>
        <dbReference type="ChEBI" id="CHEBI:15378"/>
        <dbReference type="ChEBI" id="CHEBI:30013"/>
        <dbReference type="ChEBI" id="CHEBI:30616"/>
        <dbReference type="ChEBI" id="CHEBI:61977"/>
        <dbReference type="ChEBI" id="CHEBI:456216"/>
        <dbReference type="EC" id="2.7.11.1"/>
    </reaction>
</comment>
<dbReference type="SUPFAM" id="SSF51110">
    <property type="entry name" value="alpha-D-mannose-specific plant lectins"/>
    <property type="match status" value="1"/>
</dbReference>
<dbReference type="PANTHER" id="PTHR47974">
    <property type="entry name" value="OS07G0415500 PROTEIN"/>
    <property type="match status" value="1"/>
</dbReference>
<keyword evidence="2 13" id="KW-0723">Serine/threonine-protein kinase</keyword>
<feature type="domain" description="Bulb-type lectin" evidence="17">
    <location>
        <begin position="31"/>
        <end position="162"/>
    </location>
</feature>
<dbReference type="CDD" id="cd01098">
    <property type="entry name" value="PAN_AP_plant"/>
    <property type="match status" value="1"/>
</dbReference>
<comment type="subcellular location">
    <subcellularLocation>
        <location evidence="1">Membrane</location>
        <topology evidence="1">Single-pass membrane protein</topology>
    </subcellularLocation>
</comment>
<keyword evidence="7 13" id="KW-0418">Kinase</keyword>
<dbReference type="Gene3D" id="2.90.10.10">
    <property type="entry name" value="Bulb-type lectin domain"/>
    <property type="match status" value="1"/>
</dbReference>
<dbReference type="PIRSF" id="PIRSF000641">
    <property type="entry name" value="SRK"/>
    <property type="match status" value="1"/>
</dbReference>
<dbReference type="InterPro" id="IPR003609">
    <property type="entry name" value="Pan_app"/>
</dbReference>
<dbReference type="InterPro" id="IPR011009">
    <property type="entry name" value="Kinase-like_dom_sf"/>
</dbReference>
<comment type="similarity">
    <text evidence="13">Belongs to the protein kinase superfamily. Ser/Thr protein kinase family.</text>
</comment>
<dbReference type="PANTHER" id="PTHR47974:SF3">
    <property type="entry name" value="RECEPTOR-LIKE SERINE_THREONINE-PROTEIN KINASE"/>
    <property type="match status" value="1"/>
</dbReference>
<evidence type="ECO:0000256" key="11">
    <source>
        <dbReference type="ARBA" id="ARBA00023157"/>
    </source>
</evidence>
<evidence type="ECO:0000256" key="10">
    <source>
        <dbReference type="ARBA" id="ARBA00023136"/>
    </source>
</evidence>
<reference evidence="19 20" key="1">
    <citation type="journal article" date="2023" name="Plant Biotechnol. J.">
        <title>Chromosome-level wild Hevea brasiliensis genome provides new tools for genomic-assisted breeding and valuable loci to elevate rubber yield.</title>
        <authorList>
            <person name="Cheng H."/>
            <person name="Song X."/>
            <person name="Hu Y."/>
            <person name="Wu T."/>
            <person name="Yang Q."/>
            <person name="An Z."/>
            <person name="Feng S."/>
            <person name="Deng Z."/>
            <person name="Wu W."/>
            <person name="Zeng X."/>
            <person name="Tu M."/>
            <person name="Wang X."/>
            <person name="Huang H."/>
        </authorList>
    </citation>
    <scope>NUCLEOTIDE SEQUENCE [LARGE SCALE GENOMIC DNA]</scope>
    <source>
        <strain evidence="19">MT/VB/25A 57/8</strain>
    </source>
</reference>
<keyword evidence="11" id="KW-1015">Disulfide bond</keyword>
<keyword evidence="6 13" id="KW-0547">Nucleotide-binding</keyword>
<dbReference type="Proteomes" id="UP001174677">
    <property type="component" value="Chromosome 12"/>
</dbReference>
<keyword evidence="4 15" id="KW-0812">Transmembrane</keyword>
<dbReference type="InterPro" id="IPR017441">
    <property type="entry name" value="Protein_kinase_ATP_BS"/>
</dbReference>
<dbReference type="InterPro" id="IPR024171">
    <property type="entry name" value="SRK-like_kinase"/>
</dbReference>
<dbReference type="InterPro" id="IPR000858">
    <property type="entry name" value="S_locus_glycoprot_dom"/>
</dbReference>
<feature type="domain" description="Protein kinase" evidence="16">
    <location>
        <begin position="530"/>
        <end position="813"/>
    </location>
</feature>
<proteinExistence type="inferred from homology"/>
<dbReference type="PROSITE" id="PS50011">
    <property type="entry name" value="PROTEIN_KINASE_DOM"/>
    <property type="match status" value="1"/>
</dbReference>
<dbReference type="InterPro" id="IPR008271">
    <property type="entry name" value="Ser/Thr_kinase_AS"/>
</dbReference>
<dbReference type="PROSITE" id="PS00108">
    <property type="entry name" value="PROTEIN_KINASE_ST"/>
    <property type="match status" value="1"/>
</dbReference>
<keyword evidence="8 13" id="KW-0067">ATP-binding</keyword>
<evidence type="ECO:0000313" key="19">
    <source>
        <dbReference type="EMBL" id="KAJ9166288.1"/>
    </source>
</evidence>
<comment type="catalytic activity">
    <reaction evidence="13">
        <text>L-seryl-[protein] + ATP = O-phospho-L-seryl-[protein] + ADP + H(+)</text>
        <dbReference type="Rhea" id="RHEA:17989"/>
        <dbReference type="Rhea" id="RHEA-COMP:9863"/>
        <dbReference type="Rhea" id="RHEA-COMP:11604"/>
        <dbReference type="ChEBI" id="CHEBI:15378"/>
        <dbReference type="ChEBI" id="CHEBI:29999"/>
        <dbReference type="ChEBI" id="CHEBI:30616"/>
        <dbReference type="ChEBI" id="CHEBI:83421"/>
        <dbReference type="ChEBI" id="CHEBI:456216"/>
        <dbReference type="EC" id="2.7.11.1"/>
    </reaction>
</comment>
<dbReference type="SUPFAM" id="SSF56112">
    <property type="entry name" value="Protein kinase-like (PK-like)"/>
    <property type="match status" value="1"/>
</dbReference>
<evidence type="ECO:0000256" key="9">
    <source>
        <dbReference type="ARBA" id="ARBA00022989"/>
    </source>
</evidence>
<gene>
    <name evidence="19" type="ORF">P3X46_021063</name>
</gene>
<evidence type="ECO:0000259" key="17">
    <source>
        <dbReference type="PROSITE" id="PS50927"/>
    </source>
</evidence>
<dbReference type="CDD" id="cd00053">
    <property type="entry name" value="EGF"/>
    <property type="match status" value="1"/>
</dbReference>
<evidence type="ECO:0000256" key="3">
    <source>
        <dbReference type="ARBA" id="ARBA00022679"/>
    </source>
</evidence>
<dbReference type="SMART" id="SM00220">
    <property type="entry name" value="S_TKc"/>
    <property type="match status" value="1"/>
</dbReference>
<evidence type="ECO:0000256" key="7">
    <source>
        <dbReference type="ARBA" id="ARBA00022777"/>
    </source>
</evidence>
<keyword evidence="20" id="KW-1185">Reference proteome</keyword>
<dbReference type="EMBL" id="JARPOI010000012">
    <property type="protein sequence ID" value="KAJ9166288.1"/>
    <property type="molecule type" value="Genomic_DNA"/>
</dbReference>
<dbReference type="SMART" id="SM00473">
    <property type="entry name" value="PAN_AP"/>
    <property type="match status" value="1"/>
</dbReference>
<sequence length="815" mass="91026">MPNFRLTQTINLNMDTHFFLIVFSLILSSLFLSSATNSALRGGSYLSVENPNDFLVSPRGDFSAGFYPVGDNAYCFALWFSKPSCNNNCTVVWMANRDFPVNGKRSELLLLESGNLILTDAGEATAWSTDTISRYPAELRLHDTGNLVLQNIEGDVIWQSFDSPTDTLLPSQPLTKYTELVASRSHTNFSSGFYKLIFDDKNLLRLLYEGPEVSSVYWPYPWYKDWEGGRSPYNSSRIASLDSLGKFTSSDHFSFLSSDWGVSLQRRLTLDSDGNARLYSREEGSARWAVSWQAKSQVCEIHGICGPNSTCSYNPLSGSKCSCLPGYKMKKTGDWSYGCEPRFNLSCSNHAEIGFIQLKHVEFYGHDGNFYSNVSLETCKKLCLESCNCQGFQYRHIGDTIVPYCYPKMLLSNGQYTPSFGGDFYIKVPKTSLFSGNEEASGLGLGICPSDHAKPLSLFRVYAGSPENGTLKFMLLFAYGVGGVEIIVILLAWCFLNKSQKDSNEATQNYHPAATGFKRFTYSELKKSTRNFSQEIGRGAGGIVYQGTLSDNRVAAIKLLNVANQGEAEFLAEISTIGKLNHMNLIEIWGYCAEGNHRLLVYQYMEHGSLAKNLSSNALDWQKRFEIALGTARGLAYLHEECLEWVLHCDVKPQNILLDSNYQPKVSDFGLSKLLSRGDLNHSSFSKIRGTRGYMAPEWVFNLPITSKVDVYSYGIVVLEIVTGKNAAIGSYGSQTSGEIEHERLVTLVRDKKNKANGVTSWIEEIIDPTLEGKYDQAKMEALISLALQCVEEDKDARPTMSRVVEMLLHLENDN</sequence>
<keyword evidence="5" id="KW-0732">Signal</keyword>
<evidence type="ECO:0000256" key="12">
    <source>
        <dbReference type="ARBA" id="ARBA00023180"/>
    </source>
</evidence>
<evidence type="ECO:0000256" key="2">
    <source>
        <dbReference type="ARBA" id="ARBA00022527"/>
    </source>
</evidence>
<dbReference type="InterPro" id="IPR000719">
    <property type="entry name" value="Prot_kinase_dom"/>
</dbReference>
<dbReference type="InterPro" id="IPR001480">
    <property type="entry name" value="Bulb-type_lectin_dom"/>
</dbReference>
<evidence type="ECO:0000256" key="1">
    <source>
        <dbReference type="ARBA" id="ARBA00004167"/>
    </source>
</evidence>
<dbReference type="SMART" id="SM00108">
    <property type="entry name" value="B_lectin"/>
    <property type="match status" value="1"/>
</dbReference>
<dbReference type="Gene3D" id="3.30.200.20">
    <property type="entry name" value="Phosphorylase Kinase, domain 1"/>
    <property type="match status" value="1"/>
</dbReference>
<keyword evidence="10 15" id="KW-0472">Membrane</keyword>
<dbReference type="Pfam" id="PF01453">
    <property type="entry name" value="B_lectin"/>
    <property type="match status" value="1"/>
</dbReference>
<accession>A0ABQ9LG30</accession>
<evidence type="ECO:0000313" key="20">
    <source>
        <dbReference type="Proteomes" id="UP001174677"/>
    </source>
</evidence>
<dbReference type="CDD" id="cd00028">
    <property type="entry name" value="B_lectin"/>
    <property type="match status" value="1"/>
</dbReference>
<protein>
    <recommendedName>
        <fullName evidence="13">Receptor-like serine/threonine-protein kinase</fullName>
        <ecNumber evidence="13">2.7.11.1</ecNumber>
    </recommendedName>
</protein>
<evidence type="ECO:0000256" key="6">
    <source>
        <dbReference type="ARBA" id="ARBA00022741"/>
    </source>
</evidence>
<evidence type="ECO:0000256" key="14">
    <source>
        <dbReference type="PROSITE-ProRule" id="PRU10141"/>
    </source>
</evidence>
<dbReference type="EC" id="2.7.11.1" evidence="13"/>
<keyword evidence="9 15" id="KW-1133">Transmembrane helix</keyword>
<feature type="domain" description="Apple" evidence="18">
    <location>
        <begin position="347"/>
        <end position="429"/>
    </location>
</feature>
<dbReference type="Pfam" id="PF00954">
    <property type="entry name" value="S_locus_glycop"/>
    <property type="match status" value="1"/>
</dbReference>
<dbReference type="Pfam" id="PF00069">
    <property type="entry name" value="Pkinase"/>
    <property type="match status" value="1"/>
</dbReference>
<evidence type="ECO:0000256" key="4">
    <source>
        <dbReference type="ARBA" id="ARBA00022692"/>
    </source>
</evidence>
<evidence type="ECO:0000256" key="13">
    <source>
        <dbReference type="PIRNR" id="PIRNR000641"/>
    </source>
</evidence>